<proteinExistence type="predicted"/>
<dbReference type="RefSeq" id="WP_320184731.1">
    <property type="nucleotide sequence ID" value="NZ_CP138332.1"/>
</dbReference>
<comment type="caution">
    <text evidence="1">The sequence shown here is derived from an EMBL/GenBank/DDBJ whole genome shotgun (WGS) entry which is preliminary data.</text>
</comment>
<reference evidence="2" key="1">
    <citation type="journal article" date="2019" name="Int. J. Syst. Evol. Microbiol.">
        <title>The Global Catalogue of Microorganisms (GCM) 10K type strain sequencing project: providing services to taxonomists for standard genome sequencing and annotation.</title>
        <authorList>
            <consortium name="The Broad Institute Genomics Platform"/>
            <consortium name="The Broad Institute Genome Sequencing Center for Infectious Disease"/>
            <person name="Wu L."/>
            <person name="Ma J."/>
        </authorList>
    </citation>
    <scope>NUCLEOTIDE SEQUENCE [LARGE SCALE GENOMIC DNA]</scope>
    <source>
        <strain evidence="2">KCTC 22814</strain>
    </source>
</reference>
<dbReference type="PANTHER" id="PTHR34220">
    <property type="entry name" value="SENSOR HISTIDINE KINASE YPDA"/>
    <property type="match status" value="1"/>
</dbReference>
<accession>A0ABW6BCF0</accession>
<protein>
    <recommendedName>
        <fullName evidence="3">Signal transduction histidine kinase internal region domain-containing protein</fullName>
    </recommendedName>
</protein>
<keyword evidence="2" id="KW-1185">Reference proteome</keyword>
<dbReference type="Proteomes" id="UP001597525">
    <property type="component" value="Unassembled WGS sequence"/>
</dbReference>
<dbReference type="EMBL" id="JBHUPB010000001">
    <property type="protein sequence ID" value="MFD2965851.1"/>
    <property type="molecule type" value="Genomic_DNA"/>
</dbReference>
<evidence type="ECO:0000313" key="2">
    <source>
        <dbReference type="Proteomes" id="UP001597525"/>
    </source>
</evidence>
<name>A0ABW6BCF0_9SPHI</name>
<evidence type="ECO:0008006" key="3">
    <source>
        <dbReference type="Google" id="ProtNLM"/>
    </source>
</evidence>
<dbReference type="PANTHER" id="PTHR34220:SF7">
    <property type="entry name" value="SENSOR HISTIDINE KINASE YPDA"/>
    <property type="match status" value="1"/>
</dbReference>
<sequence>MANFLDKIFGSKIEVDLLKIELEAKLSFHESRIDSHLANMVSERLDAAEQQSFLCYLRDVAAISEGQHVAASQELGLLQRYIAFYQQVMGDALFLRFDCQAESDRLLPAFVLFPLIHNALVHGYNSMEKFPLKIKIRIFEKALQVDVTNHVNHHIASQEDNSLIDRFKSRLVSLFGEQHQLLFNSNSHTFKSNLHIPA</sequence>
<gene>
    <name evidence="1" type="ORF">ACFS7Y_00500</name>
</gene>
<organism evidence="1 2">
    <name type="scientific">Sphingobacterium bambusae</name>
    <dbReference type="NCBI Taxonomy" id="662858"/>
    <lineage>
        <taxon>Bacteria</taxon>
        <taxon>Pseudomonadati</taxon>
        <taxon>Bacteroidota</taxon>
        <taxon>Sphingobacteriia</taxon>
        <taxon>Sphingobacteriales</taxon>
        <taxon>Sphingobacteriaceae</taxon>
        <taxon>Sphingobacterium</taxon>
    </lineage>
</organism>
<dbReference type="InterPro" id="IPR050640">
    <property type="entry name" value="Bact_2-comp_sensor_kinase"/>
</dbReference>
<evidence type="ECO:0000313" key="1">
    <source>
        <dbReference type="EMBL" id="MFD2965851.1"/>
    </source>
</evidence>